<dbReference type="InterPro" id="IPR009097">
    <property type="entry name" value="Cyclic_Pdiesterase"/>
</dbReference>
<dbReference type="PANTHER" id="PTHR35561:SF1">
    <property type="entry name" value="RNA 2',3'-CYCLIC PHOSPHODIESTERASE"/>
    <property type="match status" value="1"/>
</dbReference>
<dbReference type="HAMAP" id="MF_01940">
    <property type="entry name" value="RNA_CPDase"/>
    <property type="match status" value="1"/>
</dbReference>
<dbReference type="GO" id="GO:0004113">
    <property type="term" value="F:2',3'-cyclic-nucleotide 3'-phosphodiesterase activity"/>
    <property type="evidence" value="ECO:0007669"/>
    <property type="project" value="InterPro"/>
</dbReference>
<dbReference type="RefSeq" id="WP_285488949.1">
    <property type="nucleotide sequence ID" value="NZ_BSTI01000016.1"/>
</dbReference>
<comment type="function">
    <text evidence="2">Hydrolyzes RNA 2',3'-cyclic phosphodiester to an RNA 2'-phosphomonoester.</text>
</comment>
<evidence type="ECO:0000256" key="1">
    <source>
        <dbReference type="ARBA" id="ARBA00022801"/>
    </source>
</evidence>
<dbReference type="EC" id="3.1.4.58" evidence="2"/>
<keyword evidence="1 2" id="KW-0378">Hydrolase</keyword>
<comment type="catalytic activity">
    <reaction evidence="2">
        <text>a 3'-end 2',3'-cyclophospho-ribonucleotide-RNA + H2O = a 3'-end 2'-phospho-ribonucleotide-RNA + H(+)</text>
        <dbReference type="Rhea" id="RHEA:11828"/>
        <dbReference type="Rhea" id="RHEA-COMP:10464"/>
        <dbReference type="Rhea" id="RHEA-COMP:17353"/>
        <dbReference type="ChEBI" id="CHEBI:15377"/>
        <dbReference type="ChEBI" id="CHEBI:15378"/>
        <dbReference type="ChEBI" id="CHEBI:83064"/>
        <dbReference type="ChEBI" id="CHEBI:173113"/>
        <dbReference type="EC" id="3.1.4.58"/>
    </reaction>
</comment>
<protein>
    <recommendedName>
        <fullName evidence="2">RNA 2',3'-cyclic phosphodiesterase</fullName>
        <shortName evidence="2">RNA 2',3'-CPDase</shortName>
        <ecNumber evidence="2">3.1.4.58</ecNumber>
    </recommendedName>
</protein>
<organism evidence="4 5">
    <name type="scientific">Amycolatopsis taiwanensis</name>
    <dbReference type="NCBI Taxonomy" id="342230"/>
    <lineage>
        <taxon>Bacteria</taxon>
        <taxon>Bacillati</taxon>
        <taxon>Actinomycetota</taxon>
        <taxon>Actinomycetes</taxon>
        <taxon>Pseudonocardiales</taxon>
        <taxon>Pseudonocardiaceae</taxon>
        <taxon>Amycolatopsis</taxon>
    </lineage>
</organism>
<dbReference type="Gene3D" id="3.90.1140.10">
    <property type="entry name" value="Cyclic phosphodiesterase"/>
    <property type="match status" value="1"/>
</dbReference>
<dbReference type="EMBL" id="BSTI01000016">
    <property type="protein sequence ID" value="GLY69343.1"/>
    <property type="molecule type" value="Genomic_DNA"/>
</dbReference>
<evidence type="ECO:0000259" key="3">
    <source>
        <dbReference type="Pfam" id="PF02834"/>
    </source>
</evidence>
<dbReference type="NCBIfam" id="TIGR02258">
    <property type="entry name" value="2_5_ligase"/>
    <property type="match status" value="1"/>
</dbReference>
<reference evidence="4" key="1">
    <citation type="submission" date="2023-03" db="EMBL/GenBank/DDBJ databases">
        <title>Amycolatopsis taiwanensis NBRC 103393.</title>
        <authorList>
            <person name="Ichikawa N."/>
            <person name="Sato H."/>
            <person name="Tonouchi N."/>
        </authorList>
    </citation>
    <scope>NUCLEOTIDE SEQUENCE</scope>
    <source>
        <strain evidence="4">NBRC 103393</strain>
    </source>
</reference>
<dbReference type="GO" id="GO:0008664">
    <property type="term" value="F:RNA 2',3'-cyclic 3'-phosphodiesterase activity"/>
    <property type="evidence" value="ECO:0007669"/>
    <property type="project" value="UniProtKB-EC"/>
</dbReference>
<dbReference type="InterPro" id="IPR004175">
    <property type="entry name" value="RNA_CPDase"/>
</dbReference>
<dbReference type="Proteomes" id="UP001165136">
    <property type="component" value="Unassembled WGS sequence"/>
</dbReference>
<name>A0A9W6R603_9PSEU</name>
<dbReference type="InterPro" id="IPR014051">
    <property type="entry name" value="Phosphoesterase_HXTX"/>
</dbReference>
<feature type="domain" description="Phosphoesterase HXTX" evidence="3">
    <location>
        <begin position="95"/>
        <end position="155"/>
    </location>
</feature>
<feature type="short sequence motif" description="HXTX 1" evidence="2">
    <location>
        <begin position="40"/>
        <end position="43"/>
    </location>
</feature>
<proteinExistence type="inferred from homology"/>
<dbReference type="SUPFAM" id="SSF55144">
    <property type="entry name" value="LigT-like"/>
    <property type="match status" value="1"/>
</dbReference>
<feature type="active site" description="Proton acceptor" evidence="2">
    <location>
        <position position="110"/>
    </location>
</feature>
<dbReference type="PANTHER" id="PTHR35561">
    <property type="entry name" value="RNA 2',3'-CYCLIC PHOSPHODIESTERASE"/>
    <property type="match status" value="1"/>
</dbReference>
<sequence length="169" mass="18453">MPLLFSALVPPPEVIESIRDEVSGISAPKSVRWSAPEGWHVTLGFYGEEADPTDRVTWLRRRLAGQAAPTLRLEGAGSFSHVLYLGVYGEGLVELATAAGAGRDRPYLPHLTLARTRESVPPELPRRLSAYTSEAWTATDVVLMRSDRAPSGARYSVVETFPLESGHAR</sequence>
<gene>
    <name evidence="4" type="primary">ligT</name>
    <name evidence="4" type="ORF">Atai01_59620</name>
</gene>
<feature type="active site" description="Proton donor" evidence="2">
    <location>
        <position position="40"/>
    </location>
</feature>
<evidence type="ECO:0000256" key="2">
    <source>
        <dbReference type="HAMAP-Rule" id="MF_01940"/>
    </source>
</evidence>
<comment type="caution">
    <text evidence="4">The sequence shown here is derived from an EMBL/GenBank/DDBJ whole genome shotgun (WGS) entry which is preliminary data.</text>
</comment>
<comment type="similarity">
    <text evidence="2">Belongs to the 2H phosphoesterase superfamily. ThpR family.</text>
</comment>
<evidence type="ECO:0000313" key="5">
    <source>
        <dbReference type="Proteomes" id="UP001165136"/>
    </source>
</evidence>
<dbReference type="Pfam" id="PF02834">
    <property type="entry name" value="LigT_PEase"/>
    <property type="match status" value="2"/>
</dbReference>
<feature type="short sequence motif" description="HXTX 2" evidence="2">
    <location>
        <begin position="110"/>
        <end position="113"/>
    </location>
</feature>
<dbReference type="AlphaFoldDB" id="A0A9W6R603"/>
<evidence type="ECO:0000313" key="4">
    <source>
        <dbReference type="EMBL" id="GLY69343.1"/>
    </source>
</evidence>
<accession>A0A9W6R603</accession>
<feature type="domain" description="Phosphoesterase HXTX" evidence="3">
    <location>
        <begin position="11"/>
        <end position="82"/>
    </location>
</feature>
<keyword evidence="5" id="KW-1185">Reference proteome</keyword>